<dbReference type="Ensembl" id="ENSXCOT00000002486.1">
    <property type="protein sequence ID" value="ENSXCOP00000002452.1"/>
    <property type="gene ID" value="ENSXCOG00000001954.1"/>
</dbReference>
<name>A0A3B5KVA2_9TELE</name>
<dbReference type="PANTHER" id="PTHR13817:SF43">
    <property type="entry name" value="MYOSIN-BINDING PROTEIN C, FAST-TYPE"/>
    <property type="match status" value="1"/>
</dbReference>
<evidence type="ECO:0008006" key="4">
    <source>
        <dbReference type="Google" id="ProtNLM"/>
    </source>
</evidence>
<organism evidence="2 3">
    <name type="scientific">Xiphophorus couchianus</name>
    <name type="common">Monterrey platyfish</name>
    <dbReference type="NCBI Taxonomy" id="32473"/>
    <lineage>
        <taxon>Eukaryota</taxon>
        <taxon>Metazoa</taxon>
        <taxon>Chordata</taxon>
        <taxon>Craniata</taxon>
        <taxon>Vertebrata</taxon>
        <taxon>Euteleostomi</taxon>
        <taxon>Actinopterygii</taxon>
        <taxon>Neopterygii</taxon>
        <taxon>Teleostei</taxon>
        <taxon>Neoteleostei</taxon>
        <taxon>Acanthomorphata</taxon>
        <taxon>Ovalentaria</taxon>
        <taxon>Atherinomorphae</taxon>
        <taxon>Cyprinodontiformes</taxon>
        <taxon>Poeciliidae</taxon>
        <taxon>Poeciliinae</taxon>
        <taxon>Xiphophorus</taxon>
    </lineage>
</organism>
<evidence type="ECO:0000313" key="2">
    <source>
        <dbReference type="Ensembl" id="ENSXCOP00000002452.1"/>
    </source>
</evidence>
<dbReference type="PANTHER" id="PTHR13817">
    <property type="entry name" value="TITIN"/>
    <property type="match status" value="1"/>
</dbReference>
<accession>A0A3B5KVA2</accession>
<dbReference type="GeneTree" id="ENSGT00940000160092"/>
<keyword evidence="3" id="KW-1185">Reference proteome</keyword>
<dbReference type="Proteomes" id="UP000261380">
    <property type="component" value="Unplaced"/>
</dbReference>
<dbReference type="GO" id="GO:0045214">
    <property type="term" value="P:sarcomere organization"/>
    <property type="evidence" value="ECO:0007669"/>
    <property type="project" value="TreeGrafter"/>
</dbReference>
<sequence length="146" mass="16387">FPDGHKKTHRTNKQAYTLNFAPTSWSDVTFVAKVDSSTLTRKPTMKWLKGKWLDLGSKAGKHLQFKETYDRNTKIYTYEMKIIKVVAGDAGGYRCEVTAKDTCDSSTFEISVEGDQLLTPCVSTYRDAGEDEGDLDFSALLKATKK</sequence>
<protein>
    <recommendedName>
        <fullName evidence="4">Ig-like domain-containing protein</fullName>
    </recommendedName>
</protein>
<dbReference type="InterPro" id="IPR036179">
    <property type="entry name" value="Ig-like_dom_sf"/>
</dbReference>
<evidence type="ECO:0000256" key="1">
    <source>
        <dbReference type="ARBA" id="ARBA00022737"/>
    </source>
</evidence>
<dbReference type="FunFam" id="2.60.40.10:FF:000111">
    <property type="entry name" value="Myosin-binding protein C, slow type"/>
    <property type="match status" value="1"/>
</dbReference>
<dbReference type="GO" id="GO:0031430">
    <property type="term" value="C:M band"/>
    <property type="evidence" value="ECO:0007669"/>
    <property type="project" value="TreeGrafter"/>
</dbReference>
<reference evidence="2" key="1">
    <citation type="submission" date="2025-08" db="UniProtKB">
        <authorList>
            <consortium name="Ensembl"/>
        </authorList>
    </citation>
    <scope>IDENTIFICATION</scope>
</reference>
<keyword evidence="1" id="KW-0677">Repeat</keyword>
<reference evidence="2" key="2">
    <citation type="submission" date="2025-09" db="UniProtKB">
        <authorList>
            <consortium name="Ensembl"/>
        </authorList>
    </citation>
    <scope>IDENTIFICATION</scope>
</reference>
<dbReference type="InterPro" id="IPR013783">
    <property type="entry name" value="Ig-like_fold"/>
</dbReference>
<dbReference type="AlphaFoldDB" id="A0A3B5KVA2"/>
<dbReference type="InterPro" id="IPR050964">
    <property type="entry name" value="Striated_Muscle_Regulatory"/>
</dbReference>
<evidence type="ECO:0000313" key="3">
    <source>
        <dbReference type="Proteomes" id="UP000261380"/>
    </source>
</evidence>
<dbReference type="Gene3D" id="2.60.40.10">
    <property type="entry name" value="Immunoglobulins"/>
    <property type="match status" value="1"/>
</dbReference>
<dbReference type="SUPFAM" id="SSF48726">
    <property type="entry name" value="Immunoglobulin"/>
    <property type="match status" value="1"/>
</dbReference>
<proteinExistence type="predicted"/>